<reference evidence="1 2" key="1">
    <citation type="submission" date="2015-11" db="EMBL/GenBank/DDBJ databases">
        <title>Expanding the genomic diversity of Burkholderia species for the development of highly accurate diagnostics.</title>
        <authorList>
            <person name="Sahl J."/>
            <person name="Keim P."/>
            <person name="Wagner D."/>
        </authorList>
    </citation>
    <scope>NUCLEOTIDE SEQUENCE [LARGE SCALE GENOMIC DNA]</scope>
    <source>
        <strain evidence="1 2">RF32-BP12</strain>
    </source>
</reference>
<protein>
    <submittedName>
        <fullName evidence="1">Uncharacterized protein</fullName>
    </submittedName>
</protein>
<evidence type="ECO:0000313" key="1">
    <source>
        <dbReference type="EMBL" id="KVA09875.1"/>
    </source>
</evidence>
<sequence length="331" mass="35228">MLGTYVSLTGQKLINGITTANTYTPRVNAPSQVISLSPVDLPGLNLSVPRAVGTGKLPTPVAGAASYVDASLGGSVLGSLGPQDLLNNLPSALQPSSTLFYYNPQEEDLLLQQAALKQTGKSSFVDGLTYDNEKNLSVTAQEKMYLYQNAIDYSKAHDLQLGAALTQEQINALDKPMLWYVEQTVPDPTCHATGTATCPTITALMPQVYLPVDTQAMSAGGNISGHDVTLKFNQDGNGSILNTGSITASGTLSVDTHTLTNQANQVDVGEIWQKVDGGYLKTTGTVVQPGDLPVKFGGSPTDPGNKVVLPQDLHRQQVTPWWNRLMKDITD</sequence>
<comment type="caution">
    <text evidence="1">The sequence shown here is derived from an EMBL/GenBank/DDBJ whole genome shotgun (WGS) entry which is preliminary data.</text>
</comment>
<evidence type="ECO:0000313" key="2">
    <source>
        <dbReference type="Proteomes" id="UP000056450"/>
    </source>
</evidence>
<dbReference type="Proteomes" id="UP000056450">
    <property type="component" value="Unassembled WGS sequence"/>
</dbReference>
<proteinExistence type="predicted"/>
<dbReference type="EMBL" id="LOTQ01000014">
    <property type="protein sequence ID" value="KVA09875.1"/>
    <property type="molecule type" value="Genomic_DNA"/>
</dbReference>
<dbReference type="AlphaFoldDB" id="A0AAP1GA00"/>
<organism evidence="1 2">
    <name type="scientific">Burkholderia latens</name>
    <dbReference type="NCBI Taxonomy" id="488446"/>
    <lineage>
        <taxon>Bacteria</taxon>
        <taxon>Pseudomonadati</taxon>
        <taxon>Pseudomonadota</taxon>
        <taxon>Betaproteobacteria</taxon>
        <taxon>Burkholderiales</taxon>
        <taxon>Burkholderiaceae</taxon>
        <taxon>Burkholderia</taxon>
        <taxon>Burkholderia cepacia complex</taxon>
    </lineage>
</organism>
<accession>A0AAP1GA00</accession>
<gene>
    <name evidence="1" type="ORF">WI41_12105</name>
</gene>
<name>A0AAP1GA00_9BURK</name>